<keyword evidence="3" id="KW-1185">Reference proteome</keyword>
<sequence length="416" mass="47779">MSSYDLATRAQVLTLTQLGISNDEIEARTGVSSCNVGHIIKLAVERGFDPTQPGIINARHASGSAFLDGLPVELQLNIVSYLHLTSLIKMRTVSRYWRNLINPYEKNHMVIHTARQDLLKAYYYIIEQPWFLETREHTLSILRPFRDYRLSQNQRNHREMWLDTFASRDHTFPEDFEVWALEWPSAAAFARLWPGFPRDCDLSGELSFSKPAGQNMLSDREFRGYEIDYVIFEVPPDNTFIESISEGGHRFTDQGWESVLPQDVKPQLEDGTWHIEARAIQISNLGEFLPEEDDKQFFLPMKPEMLICEEGNPYHGWVIEADDAGWISLTKDGNLANGHVVCTGWVQFLSHMVDQTYFIYTNEQKRRNKLKQLKAQKKIETGSAEGSRGEMMEAELATTNLRRSQRLARRSSGGDG</sequence>
<dbReference type="InterPro" id="IPR001810">
    <property type="entry name" value="F-box_dom"/>
</dbReference>
<dbReference type="SUPFAM" id="SSF81383">
    <property type="entry name" value="F-box domain"/>
    <property type="match status" value="1"/>
</dbReference>
<evidence type="ECO:0000259" key="1">
    <source>
        <dbReference type="PROSITE" id="PS50181"/>
    </source>
</evidence>
<dbReference type="InterPro" id="IPR036047">
    <property type="entry name" value="F-box-like_dom_sf"/>
</dbReference>
<dbReference type="Proteomes" id="UP001521116">
    <property type="component" value="Unassembled WGS sequence"/>
</dbReference>
<comment type="caution">
    <text evidence="2">The sequence shown here is derived from an EMBL/GenBank/DDBJ whole genome shotgun (WGS) entry which is preliminary data.</text>
</comment>
<proteinExistence type="predicted"/>
<dbReference type="SMART" id="SM00256">
    <property type="entry name" value="FBOX"/>
    <property type="match status" value="1"/>
</dbReference>
<dbReference type="EMBL" id="JAJVDC020000125">
    <property type="protein sequence ID" value="KAL1623027.1"/>
    <property type="molecule type" value="Genomic_DNA"/>
</dbReference>
<feature type="domain" description="F-box" evidence="1">
    <location>
        <begin position="64"/>
        <end position="113"/>
    </location>
</feature>
<evidence type="ECO:0000313" key="2">
    <source>
        <dbReference type="EMBL" id="KAL1623027.1"/>
    </source>
</evidence>
<dbReference type="Pfam" id="PF12937">
    <property type="entry name" value="F-box-like"/>
    <property type="match status" value="1"/>
</dbReference>
<evidence type="ECO:0000313" key="3">
    <source>
        <dbReference type="Proteomes" id="UP001521116"/>
    </source>
</evidence>
<name>A0ABR3SK30_9PEZI</name>
<protein>
    <recommendedName>
        <fullName evidence="1">F-box domain-containing protein</fullName>
    </recommendedName>
</protein>
<organism evidence="2 3">
    <name type="scientific">Neofusicoccum ribis</name>
    <dbReference type="NCBI Taxonomy" id="45134"/>
    <lineage>
        <taxon>Eukaryota</taxon>
        <taxon>Fungi</taxon>
        <taxon>Dikarya</taxon>
        <taxon>Ascomycota</taxon>
        <taxon>Pezizomycotina</taxon>
        <taxon>Dothideomycetes</taxon>
        <taxon>Dothideomycetes incertae sedis</taxon>
        <taxon>Botryosphaeriales</taxon>
        <taxon>Botryosphaeriaceae</taxon>
        <taxon>Neofusicoccum</taxon>
    </lineage>
</organism>
<dbReference type="Gene3D" id="1.20.1280.50">
    <property type="match status" value="1"/>
</dbReference>
<gene>
    <name evidence="2" type="ORF">SLS56_008438</name>
</gene>
<reference evidence="2 3" key="1">
    <citation type="submission" date="2024-02" db="EMBL/GenBank/DDBJ databases">
        <title>De novo assembly and annotation of 12 fungi associated with fruit tree decline syndrome in Ontario, Canada.</title>
        <authorList>
            <person name="Sulman M."/>
            <person name="Ellouze W."/>
            <person name="Ilyukhin E."/>
        </authorList>
    </citation>
    <scope>NUCLEOTIDE SEQUENCE [LARGE SCALE GENOMIC DNA]</scope>
    <source>
        <strain evidence="2 3">M1-105</strain>
    </source>
</reference>
<accession>A0ABR3SK30</accession>
<dbReference type="PROSITE" id="PS50181">
    <property type="entry name" value="FBOX"/>
    <property type="match status" value="1"/>
</dbReference>